<dbReference type="EMBL" id="CAJOBE010010241">
    <property type="protein sequence ID" value="CAF4103557.1"/>
    <property type="molecule type" value="Genomic_DNA"/>
</dbReference>
<dbReference type="PANTHER" id="PTHR16484:SF17">
    <property type="entry name" value="BAZOOKA, ISOFORM B"/>
    <property type="match status" value="1"/>
</dbReference>
<dbReference type="GO" id="GO:0045197">
    <property type="term" value="P:establishment or maintenance of epithelial cell apical/basal polarity"/>
    <property type="evidence" value="ECO:0007669"/>
    <property type="project" value="TreeGrafter"/>
</dbReference>
<dbReference type="GO" id="GO:0000226">
    <property type="term" value="P:microtubule cytoskeleton organization"/>
    <property type="evidence" value="ECO:0007669"/>
    <property type="project" value="TreeGrafter"/>
</dbReference>
<dbReference type="GO" id="GO:0030010">
    <property type="term" value="P:establishment of cell polarity"/>
    <property type="evidence" value="ECO:0007669"/>
    <property type="project" value="TreeGrafter"/>
</dbReference>
<dbReference type="Proteomes" id="UP000663823">
    <property type="component" value="Unassembled WGS sequence"/>
</dbReference>
<dbReference type="GO" id="GO:0035091">
    <property type="term" value="F:phosphatidylinositol binding"/>
    <property type="evidence" value="ECO:0007669"/>
    <property type="project" value="TreeGrafter"/>
</dbReference>
<gene>
    <name evidence="4" type="ORF">FNK824_LOCUS31506</name>
    <name evidence="3" type="ORF">OTI717_LOCUS32983</name>
</gene>
<evidence type="ECO:0000313" key="3">
    <source>
        <dbReference type="EMBL" id="CAF4076979.1"/>
    </source>
</evidence>
<feature type="domain" description="PDZ" evidence="2">
    <location>
        <begin position="133"/>
        <end position="210"/>
    </location>
</feature>
<evidence type="ECO:0000256" key="1">
    <source>
        <dbReference type="SAM" id="MobiDB-lite"/>
    </source>
</evidence>
<dbReference type="GO" id="GO:0016324">
    <property type="term" value="C:apical plasma membrane"/>
    <property type="evidence" value="ECO:0007669"/>
    <property type="project" value="TreeGrafter"/>
</dbReference>
<feature type="region of interest" description="Disordered" evidence="1">
    <location>
        <begin position="368"/>
        <end position="397"/>
    </location>
</feature>
<dbReference type="InterPro" id="IPR036034">
    <property type="entry name" value="PDZ_sf"/>
</dbReference>
<dbReference type="GO" id="GO:0051660">
    <property type="term" value="P:establishment of centrosome localization"/>
    <property type="evidence" value="ECO:0007669"/>
    <property type="project" value="TreeGrafter"/>
</dbReference>
<dbReference type="InterPro" id="IPR001478">
    <property type="entry name" value="PDZ"/>
</dbReference>
<dbReference type="Gene3D" id="2.30.42.10">
    <property type="match status" value="2"/>
</dbReference>
<dbReference type="Proteomes" id="UP000663874">
    <property type="component" value="Unassembled WGS sequence"/>
</dbReference>
<name>A0A819UYX2_9BILA</name>
<protein>
    <recommendedName>
        <fullName evidence="2">PDZ domain-containing protein</fullName>
    </recommendedName>
</protein>
<evidence type="ECO:0000313" key="5">
    <source>
        <dbReference type="Proteomes" id="UP000663874"/>
    </source>
</evidence>
<dbReference type="SMART" id="SM00228">
    <property type="entry name" value="PDZ"/>
    <property type="match status" value="2"/>
</dbReference>
<comment type="caution">
    <text evidence="4">The sequence shown here is derived from an EMBL/GenBank/DDBJ whole genome shotgun (WGS) entry which is preliminary data.</text>
</comment>
<reference evidence="4" key="1">
    <citation type="submission" date="2021-02" db="EMBL/GenBank/DDBJ databases">
        <authorList>
            <person name="Nowell W R."/>
        </authorList>
    </citation>
    <scope>NUCLEOTIDE SEQUENCE</scope>
</reference>
<dbReference type="GO" id="GO:0007155">
    <property type="term" value="P:cell adhesion"/>
    <property type="evidence" value="ECO:0007669"/>
    <property type="project" value="TreeGrafter"/>
</dbReference>
<dbReference type="SUPFAM" id="SSF50156">
    <property type="entry name" value="PDZ domain-like"/>
    <property type="match status" value="2"/>
</dbReference>
<dbReference type="AlphaFoldDB" id="A0A819UYX2"/>
<feature type="compositionally biased region" description="Low complexity" evidence="1">
    <location>
        <begin position="385"/>
        <end position="397"/>
    </location>
</feature>
<evidence type="ECO:0000259" key="2">
    <source>
        <dbReference type="PROSITE" id="PS50106"/>
    </source>
</evidence>
<dbReference type="EMBL" id="CAJOAX010010542">
    <property type="protein sequence ID" value="CAF4076979.1"/>
    <property type="molecule type" value="Genomic_DNA"/>
</dbReference>
<dbReference type="GO" id="GO:0005912">
    <property type="term" value="C:adherens junction"/>
    <property type="evidence" value="ECO:0007669"/>
    <property type="project" value="TreeGrafter"/>
</dbReference>
<evidence type="ECO:0000313" key="4">
    <source>
        <dbReference type="EMBL" id="CAF4103557.1"/>
    </source>
</evidence>
<feature type="compositionally biased region" description="Low complexity" evidence="1">
    <location>
        <begin position="526"/>
        <end position="542"/>
    </location>
</feature>
<dbReference type="GO" id="GO:0043296">
    <property type="term" value="C:apical junction complex"/>
    <property type="evidence" value="ECO:0007669"/>
    <property type="project" value="TreeGrafter"/>
</dbReference>
<dbReference type="GO" id="GO:0008104">
    <property type="term" value="P:intracellular protein localization"/>
    <property type="evidence" value="ECO:0007669"/>
    <property type="project" value="TreeGrafter"/>
</dbReference>
<feature type="compositionally biased region" description="Basic and acidic residues" evidence="1">
    <location>
        <begin position="368"/>
        <end position="377"/>
    </location>
</feature>
<feature type="non-terminal residue" evidence="4">
    <location>
        <position position="1"/>
    </location>
</feature>
<feature type="domain" description="PDZ" evidence="2">
    <location>
        <begin position="25"/>
        <end position="98"/>
    </location>
</feature>
<accession>A0A819UYX2</accession>
<dbReference type="Pfam" id="PF00595">
    <property type="entry name" value="PDZ"/>
    <property type="match status" value="2"/>
</dbReference>
<sequence length="548" mass="62237">CANSAHVPDSNMNSLNTRRLGKIIKITLVKGNDGLGFKLASRDNPTDIANPIYVKTIFPKGAAIEDGRLQRCDRLLTVNSIDVTQMSLQDTVDLLRKTHIGDTVELCISRQRDGSLSQDLINDEIKPQIMTFDIPLNNTSSVDLGIILEGKISIVDGQSIDLGIFVKSILTGGAAFRDNRLRPNDQILVINEESLINISNLEAADILHETVRREIHLGHIKITILRLSMITDDQHMNSTRYVKEIDLLPPSPSSLMPINNDENELDFTTFVPLPLVRKPPIQQSSRHSSRLKSTLATVHSTINQSPSRIKQIFIQSRNEHQASDDVDNGDIIPFVRETPFRQSISEKRRVTHQSNKLIIQWKQRSLHDGRTLTERKQPIRTLPDSSSSKNNNNNNRSLPDLIHLSSFESIYTIPEGHDSPNVVLLNNEERKRQAKLRRRACNDSFRQAVDESYCHNQNVNESETMYNDKLNKSEKYRFRFSNLFSSKSKRKEHQEETTNKSIVIQHQTSSYHNRQVFFLPPSPFTSRQDSTSSLSLSANKPSKTQNIN</sequence>
<proteinExistence type="predicted"/>
<feature type="region of interest" description="Disordered" evidence="1">
    <location>
        <begin position="519"/>
        <end position="548"/>
    </location>
</feature>
<dbReference type="PANTHER" id="PTHR16484">
    <property type="entry name" value="PARTITIONING DEFECTIVE 3 RELATED"/>
    <property type="match status" value="1"/>
</dbReference>
<dbReference type="InterPro" id="IPR052213">
    <property type="entry name" value="PAR3"/>
</dbReference>
<organism evidence="4 5">
    <name type="scientific">Rotaria sordida</name>
    <dbReference type="NCBI Taxonomy" id="392033"/>
    <lineage>
        <taxon>Eukaryota</taxon>
        <taxon>Metazoa</taxon>
        <taxon>Spiralia</taxon>
        <taxon>Gnathifera</taxon>
        <taxon>Rotifera</taxon>
        <taxon>Eurotatoria</taxon>
        <taxon>Bdelloidea</taxon>
        <taxon>Philodinida</taxon>
        <taxon>Philodinidae</taxon>
        <taxon>Rotaria</taxon>
    </lineage>
</organism>
<dbReference type="PROSITE" id="PS50106">
    <property type="entry name" value="PDZ"/>
    <property type="match status" value="2"/>
</dbReference>
<dbReference type="GO" id="GO:0005938">
    <property type="term" value="C:cell cortex"/>
    <property type="evidence" value="ECO:0007669"/>
    <property type="project" value="TreeGrafter"/>
</dbReference>